<evidence type="ECO:0000313" key="2">
    <source>
        <dbReference type="Proteomes" id="UP000255233"/>
    </source>
</evidence>
<evidence type="ECO:0000313" key="1">
    <source>
        <dbReference type="EMBL" id="SUE33244.1"/>
    </source>
</evidence>
<reference evidence="1 2" key="1">
    <citation type="submission" date="2018-06" db="EMBL/GenBank/DDBJ databases">
        <authorList>
            <consortium name="Pathogen Informatics"/>
            <person name="Doyle S."/>
        </authorList>
    </citation>
    <scope>NUCLEOTIDE SEQUENCE [LARGE SCALE GENOMIC DNA]</scope>
    <source>
        <strain evidence="1 2">NCTC11190</strain>
    </source>
</reference>
<dbReference type="STRING" id="880526.GCA_000427365_00997"/>
<dbReference type="CDD" id="cd00552">
    <property type="entry name" value="RaiA"/>
    <property type="match status" value="1"/>
</dbReference>
<dbReference type="Gene3D" id="3.30.160.100">
    <property type="entry name" value="Ribosome hibernation promotion factor-like"/>
    <property type="match status" value="1"/>
</dbReference>
<accession>A0A379MNF0</accession>
<dbReference type="AlphaFoldDB" id="A0A379MNF0"/>
<dbReference type="OrthoDB" id="9808702at2"/>
<proteinExistence type="predicted"/>
<gene>
    <name evidence="1" type="ORF">NCTC11190_00447</name>
</gene>
<dbReference type="InterPro" id="IPR003489">
    <property type="entry name" value="RHF/RaiA"/>
</dbReference>
<dbReference type="SUPFAM" id="SSF69754">
    <property type="entry name" value="Ribosome binding protein Y (YfiA homologue)"/>
    <property type="match status" value="1"/>
</dbReference>
<name>A0A379MNF0_9BACT</name>
<organism evidence="1 2">
    <name type="scientific">Rikenella microfusus</name>
    <dbReference type="NCBI Taxonomy" id="28139"/>
    <lineage>
        <taxon>Bacteria</taxon>
        <taxon>Pseudomonadati</taxon>
        <taxon>Bacteroidota</taxon>
        <taxon>Bacteroidia</taxon>
        <taxon>Bacteroidales</taxon>
        <taxon>Rikenellaceae</taxon>
        <taxon>Rikenella</taxon>
    </lineage>
</organism>
<protein>
    <submittedName>
        <fullName evidence="1">Ribosomal subunit interface protein</fullName>
    </submittedName>
</protein>
<dbReference type="EMBL" id="UGVL01000001">
    <property type="protein sequence ID" value="SUE33244.1"/>
    <property type="molecule type" value="Genomic_DNA"/>
</dbReference>
<dbReference type="RefSeq" id="WP_027290745.1">
    <property type="nucleotide sequence ID" value="NZ_CALVFX010000003.1"/>
</dbReference>
<dbReference type="Proteomes" id="UP000255233">
    <property type="component" value="Unassembled WGS sequence"/>
</dbReference>
<dbReference type="InterPro" id="IPR036567">
    <property type="entry name" value="RHF-like"/>
</dbReference>
<dbReference type="Pfam" id="PF02482">
    <property type="entry name" value="Ribosomal_S30AE"/>
    <property type="match status" value="1"/>
</dbReference>
<sequence length="95" mass="10879">MNIQIQSVKFDADQKLLDFVQHKVGKLDRMIDNSTGAEVTLRLDKDDTAGNKVVMLKLSVPGNELVAERRSKTFEESVDLCVDAIKRQIERYKER</sequence>
<keyword evidence="2" id="KW-1185">Reference proteome</keyword>